<proteinExistence type="predicted"/>
<dbReference type="Proteomes" id="UP001233172">
    <property type="component" value="Unassembled WGS sequence"/>
</dbReference>
<reference evidence="1" key="2">
    <citation type="submission" date="2023-04" db="EMBL/GenBank/DDBJ databases">
        <authorList>
            <person name="Bu L."/>
            <person name="Lu L."/>
            <person name="Laidemitt M.R."/>
            <person name="Zhang S.M."/>
            <person name="Mutuku M."/>
            <person name="Mkoji G."/>
            <person name="Steinauer M."/>
            <person name="Loker E.S."/>
        </authorList>
    </citation>
    <scope>NUCLEOTIDE SEQUENCE</scope>
    <source>
        <strain evidence="1">KasaAsao</strain>
        <tissue evidence="1">Whole Snail</tissue>
    </source>
</reference>
<dbReference type="EMBL" id="JASAOG010000037">
    <property type="protein sequence ID" value="KAK0060210.1"/>
    <property type="molecule type" value="Genomic_DNA"/>
</dbReference>
<name>A0AAD8BUS0_BIOPF</name>
<evidence type="ECO:0000313" key="1">
    <source>
        <dbReference type="EMBL" id="KAK0060210.1"/>
    </source>
</evidence>
<evidence type="ECO:0000313" key="2">
    <source>
        <dbReference type="Proteomes" id="UP001233172"/>
    </source>
</evidence>
<gene>
    <name evidence="1" type="ORF">Bpfe_010397</name>
</gene>
<keyword evidence="2" id="KW-1185">Reference proteome</keyword>
<sequence>MCSSAIIINIGIDKCQSVQAESELSRGTHLQLELKETYFLDMRQLAEDDCSAIVCNVAAREPEAPLRGVGREGLLKQRVRTTAVLKKKVLDPISL</sequence>
<dbReference type="AlphaFoldDB" id="A0AAD8BUS0"/>
<reference evidence="1" key="1">
    <citation type="journal article" date="2023" name="PLoS Negl. Trop. Dis.">
        <title>A genome sequence for Biomphalaria pfeifferi, the major vector snail for the human-infecting parasite Schistosoma mansoni.</title>
        <authorList>
            <person name="Bu L."/>
            <person name="Lu L."/>
            <person name="Laidemitt M.R."/>
            <person name="Zhang S.M."/>
            <person name="Mutuku M."/>
            <person name="Mkoji G."/>
            <person name="Steinauer M."/>
            <person name="Loker E.S."/>
        </authorList>
    </citation>
    <scope>NUCLEOTIDE SEQUENCE</scope>
    <source>
        <strain evidence="1">KasaAsao</strain>
    </source>
</reference>
<accession>A0AAD8BUS0</accession>
<comment type="caution">
    <text evidence="1">The sequence shown here is derived from an EMBL/GenBank/DDBJ whole genome shotgun (WGS) entry which is preliminary data.</text>
</comment>
<organism evidence="1 2">
    <name type="scientific">Biomphalaria pfeifferi</name>
    <name type="common">Bloodfluke planorb</name>
    <name type="synonym">Freshwater snail</name>
    <dbReference type="NCBI Taxonomy" id="112525"/>
    <lineage>
        <taxon>Eukaryota</taxon>
        <taxon>Metazoa</taxon>
        <taxon>Spiralia</taxon>
        <taxon>Lophotrochozoa</taxon>
        <taxon>Mollusca</taxon>
        <taxon>Gastropoda</taxon>
        <taxon>Heterobranchia</taxon>
        <taxon>Euthyneura</taxon>
        <taxon>Panpulmonata</taxon>
        <taxon>Hygrophila</taxon>
        <taxon>Lymnaeoidea</taxon>
        <taxon>Planorbidae</taxon>
        <taxon>Biomphalaria</taxon>
    </lineage>
</organism>
<protein>
    <submittedName>
        <fullName evidence="1">Uncharacterized protein</fullName>
    </submittedName>
</protein>